<evidence type="ECO:0000313" key="1">
    <source>
        <dbReference type="EMBL" id="GFY24558.1"/>
    </source>
</evidence>
<reference evidence="1" key="1">
    <citation type="submission" date="2020-08" db="EMBL/GenBank/DDBJ databases">
        <title>Multicomponent nature underlies the extraordinary mechanical properties of spider dragline silk.</title>
        <authorList>
            <person name="Kono N."/>
            <person name="Nakamura H."/>
            <person name="Mori M."/>
            <person name="Yoshida Y."/>
            <person name="Ohtoshi R."/>
            <person name="Malay A.D."/>
            <person name="Moran D.A.P."/>
            <person name="Tomita M."/>
            <person name="Numata K."/>
            <person name="Arakawa K."/>
        </authorList>
    </citation>
    <scope>NUCLEOTIDE SEQUENCE</scope>
</reference>
<keyword evidence="2" id="KW-1185">Reference proteome</keyword>
<dbReference type="EMBL" id="BMAU01021369">
    <property type="protein sequence ID" value="GFY24558.1"/>
    <property type="molecule type" value="Genomic_DNA"/>
</dbReference>
<gene>
    <name evidence="1" type="ORF">TNCV_1016041</name>
</gene>
<proteinExistence type="predicted"/>
<dbReference type="Proteomes" id="UP000887159">
    <property type="component" value="Unassembled WGS sequence"/>
</dbReference>
<name>A0A8X7BA54_TRICX</name>
<dbReference type="AlphaFoldDB" id="A0A8X7BA54"/>
<sequence length="92" mass="10059">MEPLGMPCGTSRFRGTQFEDPWNLKQWSVCRKLIAGIVSMESGAISDTPYKLKLSSATAHEGQGLQCPSQYTGPLDVEVHEQMSRSVGQSEA</sequence>
<protein>
    <submittedName>
        <fullName evidence="1">Uncharacterized protein</fullName>
    </submittedName>
</protein>
<evidence type="ECO:0000313" key="2">
    <source>
        <dbReference type="Proteomes" id="UP000887159"/>
    </source>
</evidence>
<organism evidence="1 2">
    <name type="scientific">Trichonephila clavipes</name>
    <name type="common">Golden silk orbweaver</name>
    <name type="synonym">Nephila clavipes</name>
    <dbReference type="NCBI Taxonomy" id="2585209"/>
    <lineage>
        <taxon>Eukaryota</taxon>
        <taxon>Metazoa</taxon>
        <taxon>Ecdysozoa</taxon>
        <taxon>Arthropoda</taxon>
        <taxon>Chelicerata</taxon>
        <taxon>Arachnida</taxon>
        <taxon>Araneae</taxon>
        <taxon>Araneomorphae</taxon>
        <taxon>Entelegynae</taxon>
        <taxon>Araneoidea</taxon>
        <taxon>Nephilidae</taxon>
        <taxon>Trichonephila</taxon>
    </lineage>
</organism>
<comment type="caution">
    <text evidence="1">The sequence shown here is derived from an EMBL/GenBank/DDBJ whole genome shotgun (WGS) entry which is preliminary data.</text>
</comment>
<accession>A0A8X7BA54</accession>